<dbReference type="Proteomes" id="UP000789595">
    <property type="component" value="Unassembled WGS sequence"/>
</dbReference>
<evidence type="ECO:0000313" key="4">
    <source>
        <dbReference type="Proteomes" id="UP000789595"/>
    </source>
</evidence>
<keyword evidence="4" id="KW-1185">Reference proteome</keyword>
<gene>
    <name evidence="3" type="ORF">PECAL_1P21080</name>
</gene>
<dbReference type="Gene3D" id="3.40.50.300">
    <property type="entry name" value="P-loop containing nucleotide triphosphate hydrolases"/>
    <property type="match status" value="1"/>
</dbReference>
<dbReference type="Pfam" id="PF00685">
    <property type="entry name" value="Sulfotransfer_1"/>
    <property type="match status" value="1"/>
</dbReference>
<proteinExistence type="inferred from homology"/>
<feature type="domain" description="Sulfotransferase" evidence="2">
    <location>
        <begin position="31"/>
        <end position="193"/>
    </location>
</feature>
<name>A0A8J2S8A7_9STRA</name>
<dbReference type="PANTHER" id="PTHR45964">
    <property type="entry name" value="WSCD FAMILY MEMBER CG9164"/>
    <property type="match status" value="1"/>
</dbReference>
<evidence type="ECO:0000259" key="2">
    <source>
        <dbReference type="Pfam" id="PF00685"/>
    </source>
</evidence>
<dbReference type="InterPro" id="IPR000863">
    <property type="entry name" value="Sulfotransferase_dom"/>
</dbReference>
<reference evidence="3" key="1">
    <citation type="submission" date="2021-11" db="EMBL/GenBank/DDBJ databases">
        <authorList>
            <consortium name="Genoscope - CEA"/>
            <person name="William W."/>
        </authorList>
    </citation>
    <scope>NUCLEOTIDE SEQUENCE</scope>
</reference>
<dbReference type="GO" id="GO:0008146">
    <property type="term" value="F:sulfotransferase activity"/>
    <property type="evidence" value="ECO:0007669"/>
    <property type="project" value="InterPro"/>
</dbReference>
<protein>
    <recommendedName>
        <fullName evidence="2">Sulfotransferase domain-containing protein</fullName>
    </recommendedName>
</protein>
<accession>A0A8J2S8A7</accession>
<dbReference type="OrthoDB" id="5985073at2759"/>
<dbReference type="AlphaFoldDB" id="A0A8J2S8A7"/>
<dbReference type="EMBL" id="CAKKNE010000001">
    <property type="protein sequence ID" value="CAH0365658.1"/>
    <property type="molecule type" value="Genomic_DNA"/>
</dbReference>
<dbReference type="SUPFAM" id="SSF52540">
    <property type="entry name" value="P-loop containing nucleoside triphosphate hydrolases"/>
    <property type="match status" value="1"/>
</dbReference>
<comment type="caution">
    <text evidence="3">The sequence shown here is derived from an EMBL/GenBank/DDBJ whole genome shotgun (WGS) entry which is preliminary data.</text>
</comment>
<comment type="similarity">
    <text evidence="1">Belongs to the WSCD family.</text>
</comment>
<dbReference type="InterPro" id="IPR027417">
    <property type="entry name" value="P-loop_NTPase"/>
</dbReference>
<evidence type="ECO:0000313" key="3">
    <source>
        <dbReference type="EMBL" id="CAH0365658.1"/>
    </source>
</evidence>
<dbReference type="PANTHER" id="PTHR45964:SF5">
    <property type="entry name" value="WSCD FAMILY MEMBER CG9164"/>
    <property type="match status" value="1"/>
</dbReference>
<organism evidence="3 4">
    <name type="scientific">Pelagomonas calceolata</name>
    <dbReference type="NCBI Taxonomy" id="35677"/>
    <lineage>
        <taxon>Eukaryota</taxon>
        <taxon>Sar</taxon>
        <taxon>Stramenopiles</taxon>
        <taxon>Ochrophyta</taxon>
        <taxon>Pelagophyceae</taxon>
        <taxon>Pelagomonadales</taxon>
        <taxon>Pelagomonadaceae</taxon>
        <taxon>Pelagomonas</taxon>
    </lineage>
</organism>
<dbReference type="InterPro" id="IPR051589">
    <property type="entry name" value="Sialate-O-sulfotransferase"/>
</dbReference>
<evidence type="ECO:0000256" key="1">
    <source>
        <dbReference type="ARBA" id="ARBA00010236"/>
    </source>
</evidence>
<sequence>MAALDEPRMAHLPLEPPTRFLQANEAVGERVALASYPRSGNSLLRKLVEQATGVITGADTLPERTLSQALQRCGARGEGVIDERVWLVKTHYPERRGYAEIGVDRAILLVRNPWDAIDSYFNMALTNDHATSLRDDQYQRFEDLWRELTAAEAGVWARFNRWWLQAPVPLLVVRYEDLVNHRHRTLKRVAWFLRGERELEGTPWSDRVEAASNLDDAKASYYVPREPGKLPGASLRHFDDEARQKVAEAAGSLLNDFGYGDRFPADTTVAPRAVRRPVPPGDPARHDVVEGRLVLNGGREVRPTSSKHGRYMTTFRKALREPVMAADGTCLNMHEVEAARERWRRKGRS</sequence>